<evidence type="ECO:0000313" key="6">
    <source>
        <dbReference type="EMBL" id="KAA1427798.1"/>
    </source>
</evidence>
<feature type="signal peptide" evidence="5">
    <location>
        <begin position="1"/>
        <end position="25"/>
    </location>
</feature>
<evidence type="ECO:0000256" key="4">
    <source>
        <dbReference type="ARBA" id="ARBA00022764"/>
    </source>
</evidence>
<reference evidence="6 7" key="2">
    <citation type="submission" date="2019-09" db="EMBL/GenBank/DDBJ databases">
        <authorList>
            <person name="Jin C."/>
        </authorList>
    </citation>
    <scope>NUCLEOTIDE SEQUENCE [LARGE SCALE GENOMIC DNA]</scope>
    <source>
        <strain evidence="6 7">BN140041</strain>
    </source>
</reference>
<dbReference type="InterPro" id="IPR006059">
    <property type="entry name" value="SBP"/>
</dbReference>
<keyword evidence="3 5" id="KW-0732">Signal</keyword>
<feature type="chain" id="PRO_5022771468" evidence="5">
    <location>
        <begin position="26"/>
        <end position="352"/>
    </location>
</feature>
<dbReference type="GO" id="GO:0030976">
    <property type="term" value="F:thiamine pyrophosphate binding"/>
    <property type="evidence" value="ECO:0007669"/>
    <property type="project" value="TreeGrafter"/>
</dbReference>
<dbReference type="GO" id="GO:0030288">
    <property type="term" value="C:outer membrane-bounded periplasmic space"/>
    <property type="evidence" value="ECO:0007669"/>
    <property type="project" value="TreeGrafter"/>
</dbReference>
<evidence type="ECO:0000256" key="1">
    <source>
        <dbReference type="ARBA" id="ARBA00004418"/>
    </source>
</evidence>
<evidence type="ECO:0000256" key="2">
    <source>
        <dbReference type="ARBA" id="ARBA00022448"/>
    </source>
</evidence>
<accession>A0A5B1M5N9</accession>
<dbReference type="AlphaFoldDB" id="A0A5B1M5N9"/>
<dbReference type="EMBL" id="VUJW01000003">
    <property type="protein sequence ID" value="KAA1427798.1"/>
    <property type="molecule type" value="Genomic_DNA"/>
</dbReference>
<dbReference type="Pfam" id="PF13416">
    <property type="entry name" value="SBP_bac_8"/>
    <property type="match status" value="1"/>
</dbReference>
<evidence type="ECO:0000313" key="7">
    <source>
        <dbReference type="Proteomes" id="UP000324351"/>
    </source>
</evidence>
<organism evidence="6 7">
    <name type="scientific">Nocardioides antri</name>
    <dbReference type="NCBI Taxonomy" id="2607659"/>
    <lineage>
        <taxon>Bacteria</taxon>
        <taxon>Bacillati</taxon>
        <taxon>Actinomycetota</taxon>
        <taxon>Actinomycetes</taxon>
        <taxon>Propionibacteriales</taxon>
        <taxon>Nocardioidaceae</taxon>
        <taxon>Nocardioides</taxon>
    </lineage>
</organism>
<keyword evidence="2" id="KW-0813">Transport</keyword>
<evidence type="ECO:0000256" key="5">
    <source>
        <dbReference type="SAM" id="SignalP"/>
    </source>
</evidence>
<proteinExistence type="predicted"/>
<dbReference type="PANTHER" id="PTHR30006:SF3">
    <property type="entry name" value="THIAMINE-BINDING PERIPLASMIC PROTEIN"/>
    <property type="match status" value="1"/>
</dbReference>
<keyword evidence="7" id="KW-1185">Reference proteome</keyword>
<dbReference type="Gene3D" id="3.40.190.10">
    <property type="entry name" value="Periplasmic binding protein-like II"/>
    <property type="match status" value="2"/>
</dbReference>
<dbReference type="GO" id="GO:0015888">
    <property type="term" value="P:thiamine transport"/>
    <property type="evidence" value="ECO:0007669"/>
    <property type="project" value="TreeGrafter"/>
</dbReference>
<comment type="subcellular location">
    <subcellularLocation>
        <location evidence="1">Periplasm</location>
    </subcellularLocation>
</comment>
<sequence>MKNTTRRRRTVCGISLLSALSLAVAACGNGSDEAGDENELTFVNYGGDGMEAAKAGWLEPYTEKTGVTFETDEPSDQAKIKAMVASGKVTWDVVDIDAASAGPECGTLYEERPSDFDTSELMENEITDDCMIPIINQTVALVYNAELYGDNPPTSITDFFNPEFEGQRITFSYWTGSAEPLALAAGIPAEDVYPIDWDELKSAVDSLGSDLTFQSTLDQQVQSLESGNFGMCLCYTGRSALAAQNGADIGVVWDKVWVGWDGLYVVKDSPREDIAWDFVQYLATSEGQNGYYEHLPYSPTTTGAPPDVPEEFKPFMLSFNEGKVQETSYFDAGYWGDQGATAADEWTALTAG</sequence>
<comment type="caution">
    <text evidence="6">The sequence shown here is derived from an EMBL/GenBank/DDBJ whole genome shotgun (WGS) entry which is preliminary data.</text>
</comment>
<protein>
    <submittedName>
        <fullName evidence="6">Extracellular solute-binding protein</fullName>
    </submittedName>
</protein>
<name>A0A5B1M5N9_9ACTN</name>
<reference evidence="6 7" key="1">
    <citation type="submission" date="2019-09" db="EMBL/GenBank/DDBJ databases">
        <title>Nocardioides panacisoli sp. nov., isolated from the soil of a ginseng field.</title>
        <authorList>
            <person name="Cho C."/>
        </authorList>
    </citation>
    <scope>NUCLEOTIDE SEQUENCE [LARGE SCALE GENOMIC DNA]</scope>
    <source>
        <strain evidence="6 7">BN140041</strain>
    </source>
</reference>
<dbReference type="Proteomes" id="UP000324351">
    <property type="component" value="Unassembled WGS sequence"/>
</dbReference>
<dbReference type="PROSITE" id="PS51257">
    <property type="entry name" value="PROKAR_LIPOPROTEIN"/>
    <property type="match status" value="1"/>
</dbReference>
<dbReference type="SUPFAM" id="SSF53850">
    <property type="entry name" value="Periplasmic binding protein-like II"/>
    <property type="match status" value="1"/>
</dbReference>
<keyword evidence="4" id="KW-0574">Periplasm</keyword>
<gene>
    <name evidence="6" type="ORF">F0U47_10250</name>
</gene>
<evidence type="ECO:0000256" key="3">
    <source>
        <dbReference type="ARBA" id="ARBA00022729"/>
    </source>
</evidence>
<dbReference type="RefSeq" id="WP_149750228.1">
    <property type="nucleotide sequence ID" value="NZ_VUJW01000003.1"/>
</dbReference>
<dbReference type="PANTHER" id="PTHR30006">
    <property type="entry name" value="THIAMINE-BINDING PERIPLASMIC PROTEIN-RELATED"/>
    <property type="match status" value="1"/>
</dbReference>
<dbReference type="GO" id="GO:0030975">
    <property type="term" value="F:thiamine binding"/>
    <property type="evidence" value="ECO:0007669"/>
    <property type="project" value="TreeGrafter"/>
</dbReference>